<feature type="non-terminal residue" evidence="1">
    <location>
        <position position="27"/>
    </location>
</feature>
<keyword evidence="1" id="KW-0675">Receptor</keyword>
<evidence type="ECO:0000313" key="2">
    <source>
        <dbReference type="Proteomes" id="UP000265520"/>
    </source>
</evidence>
<name>A0A392V0S0_9FABA</name>
<dbReference type="GO" id="GO:0016301">
    <property type="term" value="F:kinase activity"/>
    <property type="evidence" value="ECO:0007669"/>
    <property type="project" value="UniProtKB-KW"/>
</dbReference>
<keyword evidence="1" id="KW-0418">Kinase</keyword>
<organism evidence="1 2">
    <name type="scientific">Trifolium medium</name>
    <dbReference type="NCBI Taxonomy" id="97028"/>
    <lineage>
        <taxon>Eukaryota</taxon>
        <taxon>Viridiplantae</taxon>
        <taxon>Streptophyta</taxon>
        <taxon>Embryophyta</taxon>
        <taxon>Tracheophyta</taxon>
        <taxon>Spermatophyta</taxon>
        <taxon>Magnoliopsida</taxon>
        <taxon>eudicotyledons</taxon>
        <taxon>Gunneridae</taxon>
        <taxon>Pentapetalae</taxon>
        <taxon>rosids</taxon>
        <taxon>fabids</taxon>
        <taxon>Fabales</taxon>
        <taxon>Fabaceae</taxon>
        <taxon>Papilionoideae</taxon>
        <taxon>50 kb inversion clade</taxon>
        <taxon>NPAAA clade</taxon>
        <taxon>Hologalegina</taxon>
        <taxon>IRL clade</taxon>
        <taxon>Trifolieae</taxon>
        <taxon>Trifolium</taxon>
    </lineage>
</organism>
<protein>
    <submittedName>
        <fullName evidence="1">LRR receptor-like serine/threonine-protein kinase</fullName>
    </submittedName>
</protein>
<comment type="caution">
    <text evidence="1">The sequence shown here is derived from an EMBL/GenBank/DDBJ whole genome shotgun (WGS) entry which is preliminary data.</text>
</comment>
<reference evidence="1 2" key="1">
    <citation type="journal article" date="2018" name="Front. Plant Sci.">
        <title>Red Clover (Trifolium pratense) and Zigzag Clover (T. medium) - A Picture of Genomic Similarities and Differences.</title>
        <authorList>
            <person name="Dluhosova J."/>
            <person name="Istvanek J."/>
            <person name="Nedelnik J."/>
            <person name="Repkova J."/>
        </authorList>
    </citation>
    <scope>NUCLEOTIDE SEQUENCE [LARGE SCALE GENOMIC DNA]</scope>
    <source>
        <strain evidence="2">cv. 10/8</strain>
        <tissue evidence="1">Leaf</tissue>
    </source>
</reference>
<dbReference type="EMBL" id="LXQA010998669">
    <property type="protein sequence ID" value="MCI80565.1"/>
    <property type="molecule type" value="Genomic_DNA"/>
</dbReference>
<keyword evidence="1" id="KW-0808">Transferase</keyword>
<evidence type="ECO:0000313" key="1">
    <source>
        <dbReference type="EMBL" id="MCI80565.1"/>
    </source>
</evidence>
<keyword evidence="2" id="KW-1185">Reference proteome</keyword>
<dbReference type="AlphaFoldDB" id="A0A392V0S0"/>
<sequence>MDATNNLNDDFMIGSGGSGKIYKAELA</sequence>
<accession>A0A392V0S0</accession>
<proteinExistence type="predicted"/>
<dbReference type="Proteomes" id="UP000265520">
    <property type="component" value="Unassembled WGS sequence"/>
</dbReference>
<dbReference type="Gene3D" id="3.30.200.20">
    <property type="entry name" value="Phosphorylase Kinase, domain 1"/>
    <property type="match status" value="1"/>
</dbReference>